<proteinExistence type="predicted"/>
<dbReference type="AlphaFoldDB" id="A0AAN7SB95"/>
<keyword evidence="3" id="KW-1185">Reference proteome</keyword>
<feature type="compositionally biased region" description="Basic and acidic residues" evidence="1">
    <location>
        <begin position="53"/>
        <end position="63"/>
    </location>
</feature>
<sequence length="181" mass="20877">MCDFHSNFLSRVRPRYLVSFTQGTEQKSPIWLSEEKAEEIKLLAGFSSKYLSERTEKKDDEGNNRTVESGSSEQIIEDEAKKIGEKSAACDFNDEKIAEKEHVSDASNIEFFSKNDAADWPIPVPEHIRISIIEKGSEVYQNNERPFEAIERPGEHTKGIRRSLTSAWFYSHLNETKYLRK</sequence>
<dbReference type="Proteomes" id="UP001353858">
    <property type="component" value="Unassembled WGS sequence"/>
</dbReference>
<feature type="region of interest" description="Disordered" evidence="1">
    <location>
        <begin position="53"/>
        <end position="73"/>
    </location>
</feature>
<protein>
    <submittedName>
        <fullName evidence="2">Uncharacterized protein</fullName>
    </submittedName>
</protein>
<feature type="compositionally biased region" description="Polar residues" evidence="1">
    <location>
        <begin position="64"/>
        <end position="73"/>
    </location>
</feature>
<evidence type="ECO:0000313" key="2">
    <source>
        <dbReference type="EMBL" id="KAK4872057.1"/>
    </source>
</evidence>
<reference evidence="3" key="1">
    <citation type="submission" date="2023-01" db="EMBL/GenBank/DDBJ databases">
        <title>Key to firefly adult light organ development and bioluminescence: homeobox transcription factors regulate luciferase expression and transportation to peroxisome.</title>
        <authorList>
            <person name="Fu X."/>
        </authorList>
    </citation>
    <scope>NUCLEOTIDE SEQUENCE [LARGE SCALE GENOMIC DNA]</scope>
</reference>
<accession>A0AAN7SB95</accession>
<gene>
    <name evidence="2" type="ORF">RN001_016181</name>
</gene>
<organism evidence="2 3">
    <name type="scientific">Aquatica leii</name>
    <dbReference type="NCBI Taxonomy" id="1421715"/>
    <lineage>
        <taxon>Eukaryota</taxon>
        <taxon>Metazoa</taxon>
        <taxon>Ecdysozoa</taxon>
        <taxon>Arthropoda</taxon>
        <taxon>Hexapoda</taxon>
        <taxon>Insecta</taxon>
        <taxon>Pterygota</taxon>
        <taxon>Neoptera</taxon>
        <taxon>Endopterygota</taxon>
        <taxon>Coleoptera</taxon>
        <taxon>Polyphaga</taxon>
        <taxon>Elateriformia</taxon>
        <taxon>Elateroidea</taxon>
        <taxon>Lampyridae</taxon>
        <taxon>Luciolinae</taxon>
        <taxon>Aquatica</taxon>
    </lineage>
</organism>
<name>A0AAN7SB95_9COLE</name>
<comment type="caution">
    <text evidence="2">The sequence shown here is derived from an EMBL/GenBank/DDBJ whole genome shotgun (WGS) entry which is preliminary data.</text>
</comment>
<evidence type="ECO:0000256" key="1">
    <source>
        <dbReference type="SAM" id="MobiDB-lite"/>
    </source>
</evidence>
<dbReference type="EMBL" id="JARPUR010000008">
    <property type="protein sequence ID" value="KAK4872057.1"/>
    <property type="molecule type" value="Genomic_DNA"/>
</dbReference>
<evidence type="ECO:0000313" key="3">
    <source>
        <dbReference type="Proteomes" id="UP001353858"/>
    </source>
</evidence>